<dbReference type="Pfam" id="PF00084">
    <property type="entry name" value="Sushi"/>
    <property type="match status" value="1"/>
</dbReference>
<dbReference type="GO" id="GO:0005509">
    <property type="term" value="F:calcium ion binding"/>
    <property type="evidence" value="ECO:0007669"/>
    <property type="project" value="InterPro"/>
</dbReference>
<dbReference type="HOGENOM" id="CLU_000303_2_1_1"/>
<dbReference type="GeneTree" id="ENSGT00940000156102"/>
<feature type="compositionally biased region" description="Polar residues" evidence="10">
    <location>
        <begin position="498"/>
        <end position="539"/>
    </location>
</feature>
<keyword evidence="15" id="KW-1185">Reference proteome</keyword>
<evidence type="ECO:0000256" key="3">
    <source>
        <dbReference type="ARBA" id="ARBA00022536"/>
    </source>
</evidence>
<dbReference type="FunFam" id="2.10.25.10:FF:000004">
    <property type="entry name" value="Neurogenic locus notch 1"/>
    <property type="match status" value="1"/>
</dbReference>
<evidence type="ECO:0000256" key="8">
    <source>
        <dbReference type="PROSITE-ProRule" id="PRU00076"/>
    </source>
</evidence>
<dbReference type="PANTHER" id="PTHR22804:SF40">
    <property type="entry name" value="HYALURONAN AND PROTEOGLYCAN LINK PROTEIN 3"/>
    <property type="match status" value="1"/>
</dbReference>
<feature type="disulfide bond" evidence="9">
    <location>
        <begin position="1673"/>
        <end position="1700"/>
    </location>
</feature>
<comment type="subcellular location">
    <subcellularLocation>
        <location evidence="1">Secreted</location>
    </subcellularLocation>
</comment>
<dbReference type="GO" id="GO:0072534">
    <property type="term" value="C:perineuronal net"/>
    <property type="evidence" value="ECO:0000318"/>
    <property type="project" value="GO_Central"/>
</dbReference>
<dbReference type="STRING" id="8090.ENSORLP00000012392"/>
<feature type="region of interest" description="Disordered" evidence="10">
    <location>
        <begin position="489"/>
        <end position="539"/>
    </location>
</feature>
<feature type="domain" description="Sushi" evidence="13">
    <location>
        <begin position="1642"/>
        <end position="1702"/>
    </location>
</feature>
<accession>H2M1V7</accession>
<feature type="domain" description="C-type lectin" evidence="12">
    <location>
        <begin position="1524"/>
        <end position="1638"/>
    </location>
</feature>
<gene>
    <name evidence="14" type="primary">LOC101165399</name>
</gene>
<protein>
    <recommendedName>
        <fullName evidence="16">Versican a</fullName>
    </recommendedName>
</protein>
<evidence type="ECO:0000256" key="10">
    <source>
        <dbReference type="SAM" id="MobiDB-lite"/>
    </source>
</evidence>
<dbReference type="InterPro" id="IPR035976">
    <property type="entry name" value="Sushi/SCR/CCP_sf"/>
</dbReference>
<feature type="compositionally biased region" description="Polar residues" evidence="10">
    <location>
        <begin position="723"/>
        <end position="742"/>
    </location>
</feature>
<dbReference type="PANTHER" id="PTHR22804">
    <property type="entry name" value="AGGRECAN/VERSICAN PROTEOGLYCAN"/>
    <property type="match status" value="1"/>
</dbReference>
<dbReference type="Pfam" id="PF00059">
    <property type="entry name" value="Lectin_C"/>
    <property type="match status" value="1"/>
</dbReference>
<dbReference type="Gene3D" id="2.10.25.10">
    <property type="entry name" value="Laminin"/>
    <property type="match status" value="2"/>
</dbReference>
<dbReference type="FunFam" id="2.10.70.10:FF:000003">
    <property type="entry name" value="Versican core protein"/>
    <property type="match status" value="1"/>
</dbReference>
<evidence type="ECO:0000256" key="2">
    <source>
        <dbReference type="ARBA" id="ARBA00022525"/>
    </source>
</evidence>
<dbReference type="InterPro" id="IPR001881">
    <property type="entry name" value="EGF-like_Ca-bd_dom"/>
</dbReference>
<feature type="disulfide bond" evidence="9">
    <location>
        <begin position="1644"/>
        <end position="1687"/>
    </location>
</feature>
<evidence type="ECO:0000313" key="14">
    <source>
        <dbReference type="Ensembl" id="ENSORLP00000012392.2"/>
    </source>
</evidence>
<reference evidence="14" key="3">
    <citation type="submission" date="2025-09" db="UniProtKB">
        <authorList>
            <consortium name="Ensembl"/>
        </authorList>
    </citation>
    <scope>IDENTIFICATION</scope>
    <source>
        <strain evidence="14">Hd-rR</strain>
    </source>
</reference>
<dbReference type="SMART" id="SM00179">
    <property type="entry name" value="EGF_CA"/>
    <property type="match status" value="1"/>
</dbReference>
<dbReference type="CDD" id="cd00033">
    <property type="entry name" value="CCP"/>
    <property type="match status" value="1"/>
</dbReference>
<evidence type="ECO:0000256" key="7">
    <source>
        <dbReference type="ARBA" id="ARBA00023180"/>
    </source>
</evidence>
<dbReference type="GO" id="GO:0045202">
    <property type="term" value="C:synapse"/>
    <property type="evidence" value="ECO:0000318"/>
    <property type="project" value="GO_Central"/>
</dbReference>
<comment type="caution">
    <text evidence="8">Lacks conserved residue(s) required for the propagation of feature annotation.</text>
</comment>
<dbReference type="Ensembl" id="ENSORLT00000012393.2">
    <property type="protein sequence ID" value="ENSORLP00000012392.2"/>
    <property type="gene ID" value="ENSORLG00000009876.2"/>
</dbReference>
<dbReference type="PROSITE" id="PS00010">
    <property type="entry name" value="ASX_HYDROXYL"/>
    <property type="match status" value="1"/>
</dbReference>
<dbReference type="SUPFAM" id="SSF56436">
    <property type="entry name" value="C-type lectin-like"/>
    <property type="match status" value="1"/>
</dbReference>
<keyword evidence="9" id="KW-0768">Sushi</keyword>
<keyword evidence="6 8" id="KW-1015">Disulfide bond</keyword>
<dbReference type="Gene3D" id="2.10.70.10">
    <property type="entry name" value="Complement Module, domain 1"/>
    <property type="match status" value="1"/>
</dbReference>
<dbReference type="GO" id="GO:0001501">
    <property type="term" value="P:skeletal system development"/>
    <property type="evidence" value="ECO:0000318"/>
    <property type="project" value="GO_Central"/>
</dbReference>
<feature type="region of interest" description="Disordered" evidence="10">
    <location>
        <begin position="274"/>
        <end position="334"/>
    </location>
</feature>
<dbReference type="InterPro" id="IPR018378">
    <property type="entry name" value="C-type_lectin_CS"/>
</dbReference>
<dbReference type="SMART" id="SM00181">
    <property type="entry name" value="EGF"/>
    <property type="match status" value="2"/>
</dbReference>
<feature type="region of interest" description="Disordered" evidence="10">
    <location>
        <begin position="103"/>
        <end position="133"/>
    </location>
</feature>
<feature type="compositionally biased region" description="Polar residues" evidence="10">
    <location>
        <begin position="1075"/>
        <end position="1103"/>
    </location>
</feature>
<dbReference type="InterPro" id="IPR000436">
    <property type="entry name" value="Sushi_SCR_CCP_dom"/>
</dbReference>
<dbReference type="InParanoid" id="H2M1V7"/>
<dbReference type="SMART" id="SM00032">
    <property type="entry name" value="CCP"/>
    <property type="match status" value="1"/>
</dbReference>
<dbReference type="PROSITE" id="PS01186">
    <property type="entry name" value="EGF_2"/>
    <property type="match status" value="1"/>
</dbReference>
<proteinExistence type="predicted"/>
<dbReference type="eggNOG" id="ENOG502QRBE">
    <property type="taxonomic scope" value="Eukaryota"/>
</dbReference>
<evidence type="ECO:0008006" key="16">
    <source>
        <dbReference type="Google" id="ProtNLM"/>
    </source>
</evidence>
<evidence type="ECO:0000256" key="6">
    <source>
        <dbReference type="ARBA" id="ARBA00023157"/>
    </source>
</evidence>
<name>H2M1V7_ORYLA</name>
<keyword evidence="4" id="KW-0732">Signal</keyword>
<dbReference type="Gene3D" id="3.10.100.10">
    <property type="entry name" value="Mannose-Binding Protein A, subunit A"/>
    <property type="match status" value="1"/>
</dbReference>
<organism evidence="14 15">
    <name type="scientific">Oryzias latipes</name>
    <name type="common">Japanese rice fish</name>
    <name type="synonym">Japanese killifish</name>
    <dbReference type="NCBI Taxonomy" id="8090"/>
    <lineage>
        <taxon>Eukaryota</taxon>
        <taxon>Metazoa</taxon>
        <taxon>Chordata</taxon>
        <taxon>Craniata</taxon>
        <taxon>Vertebrata</taxon>
        <taxon>Euteleostomi</taxon>
        <taxon>Actinopterygii</taxon>
        <taxon>Neopterygii</taxon>
        <taxon>Teleostei</taxon>
        <taxon>Neoteleostei</taxon>
        <taxon>Acanthomorphata</taxon>
        <taxon>Ovalentaria</taxon>
        <taxon>Atherinomorphae</taxon>
        <taxon>Beloniformes</taxon>
        <taxon>Adrianichthyidae</taxon>
        <taxon>Oryziinae</taxon>
        <taxon>Oryzias</taxon>
    </lineage>
</organism>
<dbReference type="Proteomes" id="UP000001038">
    <property type="component" value="Chromosome 9"/>
</dbReference>
<dbReference type="InterPro" id="IPR016186">
    <property type="entry name" value="C-type_lectin-like/link_sf"/>
</dbReference>
<keyword evidence="2" id="KW-0964">Secreted</keyword>
<evidence type="ECO:0000259" key="12">
    <source>
        <dbReference type="PROSITE" id="PS50041"/>
    </source>
</evidence>
<dbReference type="SUPFAM" id="SSF57535">
    <property type="entry name" value="Complement control module/SCR domain"/>
    <property type="match status" value="1"/>
</dbReference>
<evidence type="ECO:0000259" key="11">
    <source>
        <dbReference type="PROSITE" id="PS50026"/>
    </source>
</evidence>
<dbReference type="GO" id="GO:0007417">
    <property type="term" value="P:central nervous system development"/>
    <property type="evidence" value="ECO:0000318"/>
    <property type="project" value="GO_Central"/>
</dbReference>
<dbReference type="SMART" id="SM00034">
    <property type="entry name" value="CLECT"/>
    <property type="match status" value="1"/>
</dbReference>
<feature type="disulfide bond" evidence="8">
    <location>
        <begin position="1463"/>
        <end position="1472"/>
    </location>
</feature>
<keyword evidence="7" id="KW-0325">Glycoprotein</keyword>
<dbReference type="PROSITE" id="PS00615">
    <property type="entry name" value="C_TYPE_LECTIN_1"/>
    <property type="match status" value="1"/>
</dbReference>
<dbReference type="InterPro" id="IPR001304">
    <property type="entry name" value="C-type_lectin-like"/>
</dbReference>
<feature type="region of interest" description="Disordered" evidence="10">
    <location>
        <begin position="694"/>
        <end position="742"/>
    </location>
</feature>
<feature type="disulfide bond" evidence="8">
    <location>
        <begin position="1501"/>
        <end position="1510"/>
    </location>
</feature>
<sequence length="1710" mass="183559">MLSTTESSGDVTDDFTKDSLITATVSSANGTVSPSVVASQNLEKSETLGTASTVSTLLSSTEIVSSETSARTQQIFTSSKPLDELTKPEASSIKLLTDAHRLSVETSVPSSKPTERPTGSPLFSTEKPTSLSVKENETVAVDLTILPVTPSGNQTEDYPSSTPDSVVDHLDHTQETFIPKDYVSSTVKSFSSTDSGTSLSSKIASMLSTTESSGDGTDDFTKDSLITATVSSTQGTVSPSVVASLTPEKSETLGTASTAATLLSSTDKVLSETSARTQHIFTSSKPLDESTKPEASSIKLSTDAHRLSMETSVPSSKPTARPTGSSLFSTEKPTSLSVKENDTVAVDLTILSVSPSVNQTEDYPSSTPGSVVDHLDHTQETFIPKDYVSSTVKSFSSTDSGTSLSSKIASMLSTTESSGDGTDDFTKESLITATVFSANGTVSPSVVASLTPEKSETLGTASTAATLLSSIDEVLSETSARTQQIFTSSKPLDELTKPETSSIKLSTDAQRLSVETSVPSSKPTARPTGSSLFSTEKPTSLSVKENDTVAIDLTILPVTPSSNQTEDYPSSTSDSVIDHLDHTQETFIPKDYVSSTVKSFSSTDSGTSFSSKIASMLSTTESSGDGTDDFTKDSLITATVSSTQGTVSPSVVASLTPEKSETLGTASTAATLLSSTDKVLSETSARIQQIFTSSKPLDESTKPEASSIKLSTDAQRLSVETGVPSSKPTARPTGSSLFSTEKPTSLFVKENDTVTVDLTILPVTPSGNQTEDYPSSTSDSVVDHLDHTQETFIPKDYVSSTVKSFSTTDSGKKSLPSVHMPSVKDTYTDMESSTDLPDEESSSNDESGSGLTEFTTESLIEFIVTTDEAEINETGSTLKIVSTASSTYSLTLPSTQSSHLASKSLPLEQSSVDFSVDISSANSSESFTFKPSIILERKPFLSTAHTVDPQATFLYSTEKAIASSLDIHTSVNIFPTFHSTEKPSVPTAFKVSPFHTVRTQSPPEILNLSRVQLLTEDKTSGDPANESFISKLLVLGNFTSSTPTGKTESLPALDNLSFSLEGETAEYTKDSLISQATDSSTGNDGANLPRNTLHPSHTASLLTPESLKSDQTVPDFTSETVSSLKDKVSSIPTAFPTIIYRSIADQQVGIITPSTKQVETIKAGQTPTMVLHEPKASISVYKIFTEEAKENNELISGGTESLTPESITSEFITKDNAIIDTISTAQVPFFYPTVLTSGGIKADTKAQKLKIMEETEGSGTARSAILTPTPSILSAAPKSESVTLTSHGIISTMRTERDSAKTSENYDDLSVKMITSSVYSMFSTQKPTLDTKDIVPGDLDQSIFTLSTADSNISENTTLLSETLETETPVSIPEETFKTTEKDETQTLHSSGVSEQKKEFLPIGRITSAPTHEEITSSVEISPNASTSCHLFLFLLGLYSCAKNICLNGGSCYKSGSVLSCSCAPGYTGPLCENDIDECHSNPCRNGGTCVDGLASFSCVCLPSYTGLYCESDTETCEYGWHKFQGHCYKHFPQRKNWDSAERECRMQGAHLTSILSHEEQLFVNRLGQDYQWIGLNDKVFQNDFRWTDGSVVQYEHWRPNQPDSFFSSGEDCVVLIWHEDGQWNDVPCNYHLTYTCKKGTVACSQPPVVENARTYGKKRERYEINSLVRYRCRTGFIQRHVPTIRCRGDGRWDVPKITCLNRQYSFCIS</sequence>
<feature type="domain" description="EGF-like" evidence="11">
    <location>
        <begin position="1475"/>
        <end position="1511"/>
    </location>
</feature>
<evidence type="ECO:0000256" key="9">
    <source>
        <dbReference type="PROSITE-ProRule" id="PRU00302"/>
    </source>
</evidence>
<dbReference type="FunFam" id="3.10.100.10:FF:000003">
    <property type="entry name" value="Versican core protein"/>
    <property type="match status" value="1"/>
</dbReference>
<dbReference type="GO" id="GO:0005615">
    <property type="term" value="C:extracellular space"/>
    <property type="evidence" value="ECO:0000318"/>
    <property type="project" value="GO_Central"/>
</dbReference>
<dbReference type="InterPro" id="IPR000742">
    <property type="entry name" value="EGF"/>
</dbReference>
<dbReference type="PROSITE" id="PS01187">
    <property type="entry name" value="EGF_CA"/>
    <property type="match status" value="1"/>
</dbReference>
<reference evidence="14 15" key="1">
    <citation type="journal article" date="2007" name="Nature">
        <title>The medaka draft genome and insights into vertebrate genome evolution.</title>
        <authorList>
            <person name="Kasahara M."/>
            <person name="Naruse K."/>
            <person name="Sasaki S."/>
            <person name="Nakatani Y."/>
            <person name="Qu W."/>
            <person name="Ahsan B."/>
            <person name="Yamada T."/>
            <person name="Nagayasu Y."/>
            <person name="Doi K."/>
            <person name="Kasai Y."/>
            <person name="Jindo T."/>
            <person name="Kobayashi D."/>
            <person name="Shimada A."/>
            <person name="Toyoda A."/>
            <person name="Kuroki Y."/>
            <person name="Fujiyama A."/>
            <person name="Sasaki T."/>
            <person name="Shimizu A."/>
            <person name="Asakawa S."/>
            <person name="Shimizu N."/>
            <person name="Hashimoto S."/>
            <person name="Yang J."/>
            <person name="Lee Y."/>
            <person name="Matsushima K."/>
            <person name="Sugano S."/>
            <person name="Sakaizumi M."/>
            <person name="Narita T."/>
            <person name="Ohishi K."/>
            <person name="Haga S."/>
            <person name="Ohta F."/>
            <person name="Nomoto H."/>
            <person name="Nogata K."/>
            <person name="Morishita T."/>
            <person name="Endo T."/>
            <person name="Shin-I T."/>
            <person name="Takeda H."/>
            <person name="Morishita S."/>
            <person name="Kohara Y."/>
        </authorList>
    </citation>
    <scope>NUCLEOTIDE SEQUENCE [LARGE SCALE GENOMIC DNA]</scope>
    <source>
        <strain evidence="14 15">Hd-rR</strain>
    </source>
</reference>
<dbReference type="InterPro" id="IPR018097">
    <property type="entry name" value="EGF_Ca-bd_CS"/>
</dbReference>
<dbReference type="CDD" id="cd03588">
    <property type="entry name" value="CLECT_CSPGs"/>
    <property type="match status" value="1"/>
</dbReference>
<dbReference type="Bgee" id="ENSORLG00000009876">
    <property type="expression patterns" value="Expressed in gastrula and 6 other cell types or tissues"/>
</dbReference>
<feature type="compositionally biased region" description="Polar residues" evidence="10">
    <location>
        <begin position="274"/>
        <end position="285"/>
    </location>
</feature>
<dbReference type="PROSITE" id="PS50041">
    <property type="entry name" value="C_TYPE_LECTIN_2"/>
    <property type="match status" value="1"/>
</dbReference>
<evidence type="ECO:0000256" key="1">
    <source>
        <dbReference type="ARBA" id="ARBA00004613"/>
    </source>
</evidence>
<evidence type="ECO:0000313" key="15">
    <source>
        <dbReference type="Proteomes" id="UP000001038"/>
    </source>
</evidence>
<dbReference type="InterPro" id="IPR000152">
    <property type="entry name" value="EGF-type_Asp/Asn_hydroxyl_site"/>
</dbReference>
<feature type="region of interest" description="Disordered" evidence="10">
    <location>
        <begin position="806"/>
        <end position="851"/>
    </location>
</feature>
<feature type="domain" description="EGF-like" evidence="11">
    <location>
        <begin position="1437"/>
        <end position="1473"/>
    </location>
</feature>
<dbReference type="CDD" id="cd00054">
    <property type="entry name" value="EGF_CA"/>
    <property type="match status" value="2"/>
</dbReference>
<keyword evidence="3 8" id="KW-0245">EGF-like domain</keyword>
<evidence type="ECO:0000256" key="5">
    <source>
        <dbReference type="ARBA" id="ARBA00022737"/>
    </source>
</evidence>
<keyword evidence="5" id="KW-0677">Repeat</keyword>
<reference evidence="14" key="2">
    <citation type="submission" date="2025-08" db="UniProtKB">
        <authorList>
            <consortium name="Ensembl"/>
        </authorList>
    </citation>
    <scope>IDENTIFICATION</scope>
    <source>
        <strain evidence="14">Hd-rR</strain>
    </source>
</reference>
<feature type="compositionally biased region" description="Polar residues" evidence="10">
    <location>
        <begin position="309"/>
        <end position="334"/>
    </location>
</feature>
<dbReference type="InterPro" id="IPR016187">
    <property type="entry name" value="CTDL_fold"/>
</dbReference>
<feature type="region of interest" description="Disordered" evidence="10">
    <location>
        <begin position="1075"/>
        <end position="1114"/>
    </location>
</feature>
<dbReference type="Pfam" id="PF00008">
    <property type="entry name" value="EGF"/>
    <property type="match status" value="1"/>
</dbReference>
<dbReference type="PROSITE" id="PS50026">
    <property type="entry name" value="EGF_3"/>
    <property type="match status" value="2"/>
</dbReference>
<evidence type="ECO:0000259" key="13">
    <source>
        <dbReference type="PROSITE" id="PS50923"/>
    </source>
</evidence>
<dbReference type="PROSITE" id="PS50923">
    <property type="entry name" value="SUSHI"/>
    <property type="match status" value="1"/>
</dbReference>
<evidence type="ECO:0000256" key="4">
    <source>
        <dbReference type="ARBA" id="ARBA00022729"/>
    </source>
</evidence>
<feature type="compositionally biased region" description="Polar residues" evidence="10">
    <location>
        <begin position="121"/>
        <end position="133"/>
    </location>
</feature>
<dbReference type="PROSITE" id="PS00022">
    <property type="entry name" value="EGF_1"/>
    <property type="match status" value="2"/>
</dbReference>
<dbReference type="SUPFAM" id="SSF57196">
    <property type="entry name" value="EGF/Laminin"/>
    <property type="match status" value="1"/>
</dbReference>
<dbReference type="InterPro" id="IPR050691">
    <property type="entry name" value="Hyaluronan_bind_Proteoglycan"/>
</dbReference>
<dbReference type="InterPro" id="IPR033987">
    <property type="entry name" value="CSPG_CTLD"/>
</dbReference>